<keyword evidence="1" id="KW-1133">Transmembrane helix</keyword>
<dbReference type="RefSeq" id="WP_021390044.1">
    <property type="nucleotide sequence ID" value="NZ_BBYB01000180.1"/>
</dbReference>
<dbReference type="CDD" id="cd16935">
    <property type="entry name" value="HATPase_AgrC-ComD-like"/>
    <property type="match status" value="1"/>
</dbReference>
<dbReference type="InterPro" id="IPR032834">
    <property type="entry name" value="NatK-like_C"/>
</dbReference>
<keyword evidence="5" id="KW-0547">Nucleotide-binding</keyword>
<keyword evidence="5" id="KW-0067">ATP-binding</keyword>
<dbReference type="PANTHER" id="PTHR40448">
    <property type="entry name" value="TWO-COMPONENT SENSOR HISTIDINE KINASE"/>
    <property type="match status" value="1"/>
</dbReference>
<evidence type="ECO:0000313" key="3">
    <source>
        <dbReference type="EMBL" id="CDS83766.1"/>
    </source>
</evidence>
<feature type="transmembrane region" description="Helical" evidence="1">
    <location>
        <begin position="6"/>
        <end position="27"/>
    </location>
</feature>
<keyword evidence="1" id="KW-0472">Membrane</keyword>
<dbReference type="EMBL" id="LK932357">
    <property type="protein sequence ID" value="CDS83871.1"/>
    <property type="molecule type" value="Genomic_DNA"/>
</dbReference>
<feature type="transmembrane region" description="Helical" evidence="1">
    <location>
        <begin position="92"/>
        <end position="112"/>
    </location>
</feature>
<accession>A0A069AV21</accession>
<organism evidence="5">
    <name type="scientific">Clostridioides difficile</name>
    <name type="common">Peptoclostridium difficile</name>
    <dbReference type="NCBI Taxonomy" id="1496"/>
    <lineage>
        <taxon>Bacteria</taxon>
        <taxon>Bacillati</taxon>
        <taxon>Bacillota</taxon>
        <taxon>Clostridia</taxon>
        <taxon>Peptostreptococcales</taxon>
        <taxon>Peptostreptococcaceae</taxon>
        <taxon>Clostridioides</taxon>
    </lineage>
</organism>
<dbReference type="Pfam" id="PF14501">
    <property type="entry name" value="HATPase_c_5"/>
    <property type="match status" value="1"/>
</dbReference>
<dbReference type="AlphaFoldDB" id="A0A069AV21"/>
<gene>
    <name evidence="5" type="ORF">BN1095_780009</name>
    <name evidence="3" type="ORF">BN1096_230009</name>
    <name evidence="4" type="ORF">BN1097_220008</name>
</gene>
<evidence type="ECO:0000313" key="4">
    <source>
        <dbReference type="EMBL" id="CDS83871.1"/>
    </source>
</evidence>
<sequence>MIKSSLFWNIFIAISFMIEWFLCKKMLDYTSEKRISNKKINFCVVGIIVFADIIYFFDVPPNIIVIISMIITIAFYKISYDVGFIKSVLISLIYWMLLIATDALSISLTVWLNSINDMSSMGTGDIYRIESIILGKILLIVSLLLYRALKIKLNIEINKRTLFYIVIPIVANIASFFVIFEYIFNPGSGSLIHNFQFVMISVVLLISSITLVLIAKKLQQYNTLVVENNMIKNTLKYENEYYEDIEKKYLKTRLLSHDMKNHILCINAMIKKGIDVTSYLNNLQVEIQSNDLLFNTGNFILDAILSEKKEVCDKNDIELKIGINFSCCEAVELVDICHIFSNILDNAIEACNKIDSGNRVICVKGDVMQNFYLIRVENTKINKIITKNGDILTDKKGSLHGLGIKSVKNSVNKYGGNVVIEYDDKKFVVKIAIPLRNVKKAVNHVI</sequence>
<evidence type="ECO:0000256" key="1">
    <source>
        <dbReference type="SAM" id="Phobius"/>
    </source>
</evidence>
<name>A0A069AV21_CLODI</name>
<dbReference type="InterPro" id="IPR036890">
    <property type="entry name" value="HATPase_C_sf"/>
</dbReference>
<feature type="transmembrane region" description="Helical" evidence="1">
    <location>
        <begin position="132"/>
        <end position="149"/>
    </location>
</feature>
<feature type="transmembrane region" description="Helical" evidence="1">
    <location>
        <begin position="195"/>
        <end position="215"/>
    </location>
</feature>
<proteinExistence type="predicted"/>
<evidence type="ECO:0000313" key="5">
    <source>
        <dbReference type="EMBL" id="CDT78790.1"/>
    </source>
</evidence>
<reference evidence="5" key="1">
    <citation type="submission" date="2014-07" db="EMBL/GenBank/DDBJ databases">
        <authorList>
            <person name="Monot Marc"/>
        </authorList>
    </citation>
    <scope>NUCLEOTIDE SEQUENCE</scope>
    <source>
        <strain evidence="5">7032989</strain>
        <strain evidence="4">7032994</strain>
    </source>
</reference>
<dbReference type="EMBL" id="LK932473">
    <property type="protein sequence ID" value="CDS83766.1"/>
    <property type="molecule type" value="Genomic_DNA"/>
</dbReference>
<feature type="domain" description="Sensor histidine kinase NatK-like C-terminal" evidence="2">
    <location>
        <begin position="332"/>
        <end position="434"/>
    </location>
</feature>
<feature type="transmembrane region" description="Helical" evidence="1">
    <location>
        <begin position="63"/>
        <end position="80"/>
    </location>
</feature>
<dbReference type="SUPFAM" id="SSF55874">
    <property type="entry name" value="ATPase domain of HSP90 chaperone/DNA topoisomerase II/histidine kinase"/>
    <property type="match status" value="1"/>
</dbReference>
<keyword evidence="1" id="KW-0812">Transmembrane</keyword>
<feature type="transmembrane region" description="Helical" evidence="1">
    <location>
        <begin position="161"/>
        <end position="183"/>
    </location>
</feature>
<evidence type="ECO:0000259" key="2">
    <source>
        <dbReference type="Pfam" id="PF14501"/>
    </source>
</evidence>
<dbReference type="GO" id="GO:0042802">
    <property type="term" value="F:identical protein binding"/>
    <property type="evidence" value="ECO:0007669"/>
    <property type="project" value="TreeGrafter"/>
</dbReference>
<dbReference type="PANTHER" id="PTHR40448:SF1">
    <property type="entry name" value="TWO-COMPONENT SENSOR HISTIDINE KINASE"/>
    <property type="match status" value="1"/>
</dbReference>
<protein>
    <submittedName>
        <fullName evidence="5">Putative ATP-binding domain protein</fullName>
    </submittedName>
</protein>
<dbReference type="EMBL" id="LK933493">
    <property type="protein sequence ID" value="CDT78790.1"/>
    <property type="molecule type" value="Genomic_DNA"/>
</dbReference>
<dbReference type="GO" id="GO:0005524">
    <property type="term" value="F:ATP binding"/>
    <property type="evidence" value="ECO:0007669"/>
    <property type="project" value="UniProtKB-KW"/>
</dbReference>
<dbReference type="Gene3D" id="3.30.565.10">
    <property type="entry name" value="Histidine kinase-like ATPase, C-terminal domain"/>
    <property type="match status" value="1"/>
</dbReference>
<feature type="transmembrane region" description="Helical" evidence="1">
    <location>
        <begin position="39"/>
        <end position="57"/>
    </location>
</feature>